<dbReference type="KEGG" id="psti:SOO65_16675"/>
<dbReference type="CDD" id="cd02440">
    <property type="entry name" value="AdoMet_MTases"/>
    <property type="match status" value="1"/>
</dbReference>
<sequence length="259" mass="28706">MKTILERNKDAWNKQVDKKNQWTLPVSSEVIAKARQGEWSVVLTPEKPVPKEWFPSMQGLKILALASGGGQQAPIFAAAGAEVTVFDLSPNQLSQDRLVADRDNLKLRTVEGDMSDLSCFSNDSFDLIFHPCSNCFVPDVKPVWKEAFRVLKAGGTLISGFTNPVTLILDPEKEKQGIVELKHKLPYSDLTSITEEERVRLYGQDEPITFGHTLQDQIGGQIAAGFHLIGFYEDGWKSAGGINNLMDCFIATRALKPKS</sequence>
<dbReference type="Pfam" id="PF08241">
    <property type="entry name" value="Methyltransf_11"/>
    <property type="match status" value="1"/>
</dbReference>
<dbReference type="InterPro" id="IPR029063">
    <property type="entry name" value="SAM-dependent_MTases_sf"/>
</dbReference>
<proteinExistence type="predicted"/>
<dbReference type="GO" id="GO:0032259">
    <property type="term" value="P:methylation"/>
    <property type="evidence" value="ECO:0007669"/>
    <property type="project" value="UniProtKB-KW"/>
</dbReference>
<feature type="domain" description="Methyltransferase type 11" evidence="1">
    <location>
        <begin position="64"/>
        <end position="158"/>
    </location>
</feature>
<gene>
    <name evidence="2" type="ORF">SOO65_16675</name>
</gene>
<keyword evidence="2" id="KW-0808">Transferase</keyword>
<dbReference type="InterPro" id="IPR013216">
    <property type="entry name" value="Methyltransf_11"/>
</dbReference>
<dbReference type="RefSeq" id="WP_321392933.1">
    <property type="nucleotide sequence ID" value="NZ_CP139487.1"/>
</dbReference>
<dbReference type="EMBL" id="CP139487">
    <property type="protein sequence ID" value="WPU64331.1"/>
    <property type="molecule type" value="Genomic_DNA"/>
</dbReference>
<dbReference type="GO" id="GO:0008757">
    <property type="term" value="F:S-adenosylmethionine-dependent methyltransferase activity"/>
    <property type="evidence" value="ECO:0007669"/>
    <property type="project" value="InterPro"/>
</dbReference>
<dbReference type="SUPFAM" id="SSF53335">
    <property type="entry name" value="S-adenosyl-L-methionine-dependent methyltransferases"/>
    <property type="match status" value="1"/>
</dbReference>
<organism evidence="2 3">
    <name type="scientific">Peredibacter starrii</name>
    <dbReference type="NCBI Taxonomy" id="28202"/>
    <lineage>
        <taxon>Bacteria</taxon>
        <taxon>Pseudomonadati</taxon>
        <taxon>Bdellovibrionota</taxon>
        <taxon>Bacteriovoracia</taxon>
        <taxon>Bacteriovoracales</taxon>
        <taxon>Bacteriovoracaceae</taxon>
        <taxon>Peredibacter</taxon>
    </lineage>
</organism>
<dbReference type="Gene3D" id="3.40.50.150">
    <property type="entry name" value="Vaccinia Virus protein VP39"/>
    <property type="match status" value="1"/>
</dbReference>
<protein>
    <submittedName>
        <fullName evidence="2">Class I SAM-dependent methyltransferase</fullName>
    </submittedName>
</protein>
<evidence type="ECO:0000259" key="1">
    <source>
        <dbReference type="Pfam" id="PF08241"/>
    </source>
</evidence>
<name>A0AAX4HM84_9BACT</name>
<dbReference type="AlphaFoldDB" id="A0AAX4HM84"/>
<evidence type="ECO:0000313" key="3">
    <source>
        <dbReference type="Proteomes" id="UP001324634"/>
    </source>
</evidence>
<accession>A0AAX4HM84</accession>
<evidence type="ECO:0000313" key="2">
    <source>
        <dbReference type="EMBL" id="WPU64331.1"/>
    </source>
</evidence>
<dbReference type="Proteomes" id="UP001324634">
    <property type="component" value="Chromosome"/>
</dbReference>
<keyword evidence="3" id="KW-1185">Reference proteome</keyword>
<reference evidence="2 3" key="1">
    <citation type="submission" date="2023-11" db="EMBL/GenBank/DDBJ databases">
        <title>Peredibacter starrii A3.12.</title>
        <authorList>
            <person name="Mitchell R.J."/>
        </authorList>
    </citation>
    <scope>NUCLEOTIDE SEQUENCE [LARGE SCALE GENOMIC DNA]</scope>
    <source>
        <strain evidence="2 3">A3.12</strain>
    </source>
</reference>
<keyword evidence="2" id="KW-0489">Methyltransferase</keyword>
<dbReference type="PANTHER" id="PTHR43591">
    <property type="entry name" value="METHYLTRANSFERASE"/>
    <property type="match status" value="1"/>
</dbReference>